<comment type="caution">
    <text evidence="1">The sequence shown here is derived from an EMBL/GenBank/DDBJ whole genome shotgun (WGS) entry which is preliminary data.</text>
</comment>
<dbReference type="AlphaFoldDB" id="A0A2S7USU4"/>
<dbReference type="Proteomes" id="UP000239007">
    <property type="component" value="Unassembled WGS sequence"/>
</dbReference>
<reference evidence="1 2" key="1">
    <citation type="submission" date="2016-12" db="EMBL/GenBank/DDBJ databases">
        <title>Diversity of luminous bacteria.</title>
        <authorList>
            <person name="Yoshizawa S."/>
            <person name="Kogure K."/>
        </authorList>
    </citation>
    <scope>NUCLEOTIDE SEQUENCE [LARGE SCALE GENOMIC DNA]</scope>
    <source>
        <strain evidence="1 2">SA4-48</strain>
    </source>
</reference>
<organism evidence="1 2">
    <name type="scientific">Psychrosphaera saromensis</name>
    <dbReference type="NCBI Taxonomy" id="716813"/>
    <lineage>
        <taxon>Bacteria</taxon>
        <taxon>Pseudomonadati</taxon>
        <taxon>Pseudomonadota</taxon>
        <taxon>Gammaproteobacteria</taxon>
        <taxon>Alteromonadales</taxon>
        <taxon>Pseudoalteromonadaceae</taxon>
        <taxon>Psychrosphaera</taxon>
    </lineage>
</organism>
<gene>
    <name evidence="1" type="ORF">BTO11_04820</name>
</gene>
<sequence length="81" mass="8677">MQSLVLVTSLILSGPSTTIATFDSAEDLKSVIEVQVNRVNNIVLARAAVDAQDTFLYQAKHAIRTAKADAEIGVTYELAAK</sequence>
<proteinExistence type="predicted"/>
<accession>A0A2S7USU4</accession>
<evidence type="ECO:0000313" key="1">
    <source>
        <dbReference type="EMBL" id="PQJ53044.1"/>
    </source>
</evidence>
<dbReference type="RefSeq" id="WP_105051516.1">
    <property type="nucleotide sequence ID" value="NZ_BMYG01000003.1"/>
</dbReference>
<name>A0A2S7USU4_9GAMM</name>
<keyword evidence="2" id="KW-1185">Reference proteome</keyword>
<evidence type="ECO:0000313" key="2">
    <source>
        <dbReference type="Proteomes" id="UP000239007"/>
    </source>
</evidence>
<protein>
    <submittedName>
        <fullName evidence="1">Uncharacterized protein</fullName>
    </submittedName>
</protein>
<dbReference type="EMBL" id="MSCH01000003">
    <property type="protein sequence ID" value="PQJ53044.1"/>
    <property type="molecule type" value="Genomic_DNA"/>
</dbReference>